<comment type="caution">
    <text evidence="1">The sequence shown here is derived from an EMBL/GenBank/DDBJ whole genome shotgun (WGS) entry which is preliminary data.</text>
</comment>
<dbReference type="Proteomes" id="UP000828251">
    <property type="component" value="Unassembled WGS sequence"/>
</dbReference>
<protein>
    <recommendedName>
        <fullName evidence="3">Reverse transcriptase domain-containing protein</fullName>
    </recommendedName>
</protein>
<sequence>MEWLGHSISLIVSKGIWKPIQLSRSGPALSHLFFADDLIIFCKADEQHGKILKEILYDFCELLGHKVNLRKTNIFFSKEVEESMVDWHSNLLNFQKVDDLGRYLEISLFHKRVTNSTLHFVIEKVRTKLQRWDAR</sequence>
<proteinExistence type="predicted"/>
<gene>
    <name evidence="1" type="ORF">J1N35_041987</name>
</gene>
<organism evidence="1 2">
    <name type="scientific">Gossypium stocksii</name>
    <dbReference type="NCBI Taxonomy" id="47602"/>
    <lineage>
        <taxon>Eukaryota</taxon>
        <taxon>Viridiplantae</taxon>
        <taxon>Streptophyta</taxon>
        <taxon>Embryophyta</taxon>
        <taxon>Tracheophyta</taxon>
        <taxon>Spermatophyta</taxon>
        <taxon>Magnoliopsida</taxon>
        <taxon>eudicotyledons</taxon>
        <taxon>Gunneridae</taxon>
        <taxon>Pentapetalae</taxon>
        <taxon>rosids</taxon>
        <taxon>malvids</taxon>
        <taxon>Malvales</taxon>
        <taxon>Malvaceae</taxon>
        <taxon>Malvoideae</taxon>
        <taxon>Gossypium</taxon>
    </lineage>
</organism>
<keyword evidence="2" id="KW-1185">Reference proteome</keyword>
<reference evidence="1 2" key="1">
    <citation type="journal article" date="2021" name="Plant Biotechnol. J.">
        <title>Multi-omics assisted identification of the key and species-specific regulatory components of drought-tolerant mechanisms in Gossypium stocksii.</title>
        <authorList>
            <person name="Yu D."/>
            <person name="Ke L."/>
            <person name="Zhang D."/>
            <person name="Wu Y."/>
            <person name="Sun Y."/>
            <person name="Mei J."/>
            <person name="Sun J."/>
            <person name="Sun Y."/>
        </authorList>
    </citation>
    <scope>NUCLEOTIDE SEQUENCE [LARGE SCALE GENOMIC DNA]</scope>
    <source>
        <strain evidence="2">cv. E1</strain>
        <tissue evidence="1">Leaf</tissue>
    </source>
</reference>
<name>A0A9D3ZK63_9ROSI</name>
<evidence type="ECO:0000313" key="1">
    <source>
        <dbReference type="EMBL" id="KAH1040244.1"/>
    </source>
</evidence>
<evidence type="ECO:0008006" key="3">
    <source>
        <dbReference type="Google" id="ProtNLM"/>
    </source>
</evidence>
<dbReference type="AlphaFoldDB" id="A0A9D3ZK63"/>
<evidence type="ECO:0000313" key="2">
    <source>
        <dbReference type="Proteomes" id="UP000828251"/>
    </source>
</evidence>
<accession>A0A9D3ZK63</accession>
<dbReference type="OrthoDB" id="1728428at2759"/>
<dbReference type="EMBL" id="JAIQCV010000012">
    <property type="protein sequence ID" value="KAH1040244.1"/>
    <property type="molecule type" value="Genomic_DNA"/>
</dbReference>